<evidence type="ECO:0000256" key="2">
    <source>
        <dbReference type="ARBA" id="ARBA00022505"/>
    </source>
</evidence>
<protein>
    <recommendedName>
        <fullName evidence="12">Molybdopterin oxidoreductase</fullName>
    </recommendedName>
</protein>
<evidence type="ECO:0000256" key="4">
    <source>
        <dbReference type="ARBA" id="ARBA00022729"/>
    </source>
</evidence>
<accession>A0A1F7RF86</accession>
<evidence type="ECO:0000256" key="6">
    <source>
        <dbReference type="ARBA" id="ARBA00023004"/>
    </source>
</evidence>
<keyword evidence="6" id="KW-0408">Iron</keyword>
<evidence type="ECO:0000259" key="8">
    <source>
        <dbReference type="PROSITE" id="PS51379"/>
    </source>
</evidence>
<keyword evidence="5" id="KW-0560">Oxidoreductase</keyword>
<dbReference type="Gene3D" id="3.30.70.20">
    <property type="match status" value="2"/>
</dbReference>
<dbReference type="PROSITE" id="PS51257">
    <property type="entry name" value="PROKAR_LIPOPROTEIN"/>
    <property type="match status" value="1"/>
</dbReference>
<keyword evidence="3" id="KW-0479">Metal-binding</keyword>
<dbReference type="SUPFAM" id="SSF54862">
    <property type="entry name" value="4Fe-4S ferredoxins"/>
    <property type="match status" value="1"/>
</dbReference>
<evidence type="ECO:0000256" key="7">
    <source>
        <dbReference type="ARBA" id="ARBA00023014"/>
    </source>
</evidence>
<dbReference type="Gene3D" id="3.40.228.10">
    <property type="entry name" value="Dimethylsulfoxide Reductase, domain 2"/>
    <property type="match status" value="1"/>
</dbReference>
<feature type="domain" description="4Fe-4S ferredoxin-type" evidence="8">
    <location>
        <begin position="717"/>
        <end position="747"/>
    </location>
</feature>
<evidence type="ECO:0000313" key="10">
    <source>
        <dbReference type="EMBL" id="OGL39858.1"/>
    </source>
</evidence>
<dbReference type="PROSITE" id="PS51379">
    <property type="entry name" value="4FE4S_FER_2"/>
    <property type="match status" value="2"/>
</dbReference>
<evidence type="ECO:0000256" key="1">
    <source>
        <dbReference type="ARBA" id="ARBA00022485"/>
    </source>
</evidence>
<feature type="domain" description="4Fe-4S Mo/W bis-MGD-type" evidence="9">
    <location>
        <begin position="47"/>
        <end position="111"/>
    </location>
</feature>
<proteinExistence type="predicted"/>
<dbReference type="Pfam" id="PF04879">
    <property type="entry name" value="Molybdop_Fe4S4"/>
    <property type="match status" value="1"/>
</dbReference>
<dbReference type="AlphaFoldDB" id="A0A1F7RF86"/>
<feature type="domain" description="4Fe-4S ferredoxin-type" evidence="8">
    <location>
        <begin position="800"/>
        <end position="830"/>
    </location>
</feature>
<dbReference type="PANTHER" id="PTHR43742:SF9">
    <property type="entry name" value="TETRATHIONATE REDUCTASE SUBUNIT A"/>
    <property type="match status" value="1"/>
</dbReference>
<name>A0A1F7RF86_9BACT</name>
<dbReference type="Pfam" id="PF13247">
    <property type="entry name" value="Fer4_11"/>
    <property type="match status" value="1"/>
</dbReference>
<evidence type="ECO:0000259" key="9">
    <source>
        <dbReference type="PROSITE" id="PS51669"/>
    </source>
</evidence>
<dbReference type="SMART" id="SM00926">
    <property type="entry name" value="Molybdop_Fe4S4"/>
    <property type="match status" value="1"/>
</dbReference>
<comment type="caution">
    <text evidence="10">The sequence shown here is derived from an EMBL/GenBank/DDBJ whole genome shotgun (WGS) entry which is preliminary data.</text>
</comment>
<dbReference type="Gene3D" id="2.20.25.90">
    <property type="entry name" value="ADC-like domains"/>
    <property type="match status" value="1"/>
</dbReference>
<dbReference type="GO" id="GO:0051539">
    <property type="term" value="F:4 iron, 4 sulfur cluster binding"/>
    <property type="evidence" value="ECO:0007669"/>
    <property type="project" value="UniProtKB-KW"/>
</dbReference>
<dbReference type="GO" id="GO:0046872">
    <property type="term" value="F:metal ion binding"/>
    <property type="evidence" value="ECO:0007669"/>
    <property type="project" value="UniProtKB-KW"/>
</dbReference>
<sequence length="942" mass="106582">MHRRDFLKIMGVASSSTLMTSCDLEKQSEKLIPYLLPPEEEIIPGQSIYYNTTCTECPACCGVSVKDREKVYNNMRGRYPVKLEGIPGHPVNDGTLCIRGQASLTRLYHPDRIKKPKLRDSKGNFIDIDWSNAYSQILDALRESNNGGYKNIYLSGRTTGSLSDLIDDFCKRTGIERAAEFEVYSHSAIKEANGILFSKREIPLYQIDKADYLLTIGADILETFISPVSNAVRLSHAKRKSDFKWFHIEPHVSLTGFQACEKFTINPGTEVYLLDFLLKNMLNMKLYKKRLPEEVVKYIPDFSQEEVSSKTGLKLASLYQIADQFKKAKMPLLIAGGISTRHSYGLETAVLTGLIQWITGMTDSVIDFSRAENYSGVGTMVQMEKLSNRLSNNEIGVIFIARTDPSKSIPVSYFFKENIKKAKLRIGLSDLLTGTIKECDIILPLSHTFESWGDANPRSGLKTLIQPALEPLFKTLSEGDILLHLLKGDLKDLPFRNFQEYLFKKWNENYGKTLTEEFLKKGYYEESVPKKEIRLDNKSAVAFLKNIKTLDRIAKPVLVVTPSIRSFDGRSSVLPLLNEIPDPLTTISYGQWVSVPPKTAKSLMLSDGDEVEISAPGLSARLPVKVQPGLPEDTFAIHPEMLSTQVFQADKRSGEGVCYLDKIKIIKTGASVSIPVLSGSMSQKGRGIVPNPVNKKREYDRGWNNMYPEHKHKDYRWAMAVDLELCIACSACVAACYIENNVPVVGKRHHLMGLEMSWLRVEPFFNGHGKCNFVLMLCQHCDYAPCEPVCPVFASYHNPEGLNIQLYNRCVGTRYCSNNCPYKVRRFNWFDSQWPEPLDRMLNPDISVRTKGVMEKCTFCVQRIREAHDTAKDESRKIRDQEVVTACAQTCPTNAIVFGNILDKKSQVYKLAHSERVYRIFEPLGTEPSVYYLRKKGDKNES</sequence>
<evidence type="ECO:0000256" key="5">
    <source>
        <dbReference type="ARBA" id="ARBA00023002"/>
    </source>
</evidence>
<dbReference type="Pfam" id="PF00384">
    <property type="entry name" value="Molybdopterin"/>
    <property type="match status" value="1"/>
</dbReference>
<dbReference type="InterPro" id="IPR050612">
    <property type="entry name" value="Prok_Mopterin_Oxidored"/>
</dbReference>
<evidence type="ECO:0000313" key="11">
    <source>
        <dbReference type="Proteomes" id="UP000178526"/>
    </source>
</evidence>
<dbReference type="Proteomes" id="UP000178526">
    <property type="component" value="Unassembled WGS sequence"/>
</dbReference>
<keyword evidence="2" id="KW-0500">Molybdenum</keyword>
<reference evidence="10 11" key="1">
    <citation type="journal article" date="2016" name="Nat. Commun.">
        <title>Thousands of microbial genomes shed light on interconnected biogeochemical processes in an aquifer system.</title>
        <authorList>
            <person name="Anantharaman K."/>
            <person name="Brown C.T."/>
            <person name="Hug L.A."/>
            <person name="Sharon I."/>
            <person name="Castelle C.J."/>
            <person name="Probst A.J."/>
            <person name="Thomas B.C."/>
            <person name="Singh A."/>
            <person name="Wilkins M.J."/>
            <person name="Karaoz U."/>
            <person name="Brodie E.L."/>
            <person name="Williams K.H."/>
            <person name="Hubbard S.S."/>
            <person name="Banfield J.F."/>
        </authorList>
    </citation>
    <scope>NUCLEOTIDE SEQUENCE [LARGE SCALE GENOMIC DNA]</scope>
</reference>
<dbReference type="Gene3D" id="3.40.50.740">
    <property type="match status" value="1"/>
</dbReference>
<dbReference type="EMBL" id="MGDB01000111">
    <property type="protein sequence ID" value="OGL39858.1"/>
    <property type="molecule type" value="Genomic_DNA"/>
</dbReference>
<dbReference type="PANTHER" id="PTHR43742">
    <property type="entry name" value="TRIMETHYLAMINE-N-OXIDE REDUCTASE"/>
    <property type="match status" value="1"/>
</dbReference>
<dbReference type="InterPro" id="IPR017896">
    <property type="entry name" value="4Fe4S_Fe-S-bd"/>
</dbReference>
<evidence type="ECO:0008006" key="12">
    <source>
        <dbReference type="Google" id="ProtNLM"/>
    </source>
</evidence>
<gene>
    <name evidence="10" type="ORF">A2042_03445</name>
</gene>
<dbReference type="GO" id="GO:0016491">
    <property type="term" value="F:oxidoreductase activity"/>
    <property type="evidence" value="ECO:0007669"/>
    <property type="project" value="UniProtKB-KW"/>
</dbReference>
<dbReference type="InterPro" id="IPR006656">
    <property type="entry name" value="Mopterin_OxRdtase"/>
</dbReference>
<organism evidence="10 11">
    <name type="scientific">Candidatus Schekmanbacteria bacterium GWA2_38_11</name>
    <dbReference type="NCBI Taxonomy" id="1817876"/>
    <lineage>
        <taxon>Bacteria</taxon>
        <taxon>Candidatus Schekmaniibacteriota</taxon>
    </lineage>
</organism>
<keyword evidence="7" id="KW-0411">Iron-sulfur</keyword>
<dbReference type="PROSITE" id="PS51669">
    <property type="entry name" value="4FE4S_MOW_BIS_MGD"/>
    <property type="match status" value="1"/>
</dbReference>
<keyword evidence="4" id="KW-0732">Signal</keyword>
<dbReference type="Gene3D" id="3.30.2070.10">
    <property type="entry name" value="Formate dehydrogenase/DMSO reductase"/>
    <property type="match status" value="1"/>
</dbReference>
<dbReference type="SUPFAM" id="SSF53706">
    <property type="entry name" value="Formate dehydrogenase/DMSO reductase, domains 1-3"/>
    <property type="match status" value="1"/>
</dbReference>
<evidence type="ECO:0000256" key="3">
    <source>
        <dbReference type="ARBA" id="ARBA00022723"/>
    </source>
</evidence>
<keyword evidence="1" id="KW-0004">4Fe-4S</keyword>
<dbReference type="InterPro" id="IPR006963">
    <property type="entry name" value="Mopterin_OxRdtase_4Fe-4S_dom"/>
</dbReference>
<dbReference type="CDD" id="cd10551">
    <property type="entry name" value="PsrB"/>
    <property type="match status" value="1"/>
</dbReference>